<proteinExistence type="predicted"/>
<evidence type="ECO:0000256" key="1">
    <source>
        <dbReference type="SAM" id="MobiDB-lite"/>
    </source>
</evidence>
<organism evidence="2 3">
    <name type="scientific">Blepharisma stoltei</name>
    <dbReference type="NCBI Taxonomy" id="1481888"/>
    <lineage>
        <taxon>Eukaryota</taxon>
        <taxon>Sar</taxon>
        <taxon>Alveolata</taxon>
        <taxon>Ciliophora</taxon>
        <taxon>Postciliodesmatophora</taxon>
        <taxon>Heterotrichea</taxon>
        <taxon>Heterotrichida</taxon>
        <taxon>Blepharismidae</taxon>
        <taxon>Blepharisma</taxon>
    </lineage>
</organism>
<dbReference type="EMBL" id="CAJZBQ010000036">
    <property type="protein sequence ID" value="CAG9324695.1"/>
    <property type="molecule type" value="Genomic_DNA"/>
</dbReference>
<evidence type="ECO:0000313" key="2">
    <source>
        <dbReference type="EMBL" id="CAG9324695.1"/>
    </source>
</evidence>
<accession>A0AAU9JMJ8</accession>
<dbReference type="AlphaFoldDB" id="A0AAU9JMJ8"/>
<sequence length="388" mass="44407">MEESALNSLIDQAQETLSPINPYALYDNIRKNYLHPTLCSGSMPNLEPLKQTSSPHRPYGPKYNFMIEAPSSDEGSDIENSYPSARIVAESIFDSTQISFTKSPETSSPYYLAIGSIERNLTKAHLKNALKSYGIRYPQLTFLELPGEARMENFAILKIKDCHDAHSLYAKLSKDEENGVLGAVVNGIPGSSENLKVRWMNYLVHNPELEWNSVILRGLPKNFSSEVLKKKLKDMALHVEPAKWINNILCTIVSLRSIEDAYTLIKNFQRLRLEGTICIHPYSSVFQTPGNYLQKIVHGSKNYYRSECREEMPVKHKKMSDDISENQYWEDKTTGETAEEGEITDRENDFPDQSEYYTFYEFPGTYWTKDAEYSHDGHKIRTRVSLGK</sequence>
<evidence type="ECO:0008006" key="4">
    <source>
        <dbReference type="Google" id="ProtNLM"/>
    </source>
</evidence>
<name>A0AAU9JMJ8_9CILI</name>
<keyword evidence="3" id="KW-1185">Reference proteome</keyword>
<dbReference type="Proteomes" id="UP001162131">
    <property type="component" value="Unassembled WGS sequence"/>
</dbReference>
<evidence type="ECO:0000313" key="3">
    <source>
        <dbReference type="Proteomes" id="UP001162131"/>
    </source>
</evidence>
<feature type="region of interest" description="Disordered" evidence="1">
    <location>
        <begin position="330"/>
        <end position="350"/>
    </location>
</feature>
<comment type="caution">
    <text evidence="2">The sequence shown here is derived from an EMBL/GenBank/DDBJ whole genome shotgun (WGS) entry which is preliminary data.</text>
</comment>
<gene>
    <name evidence="2" type="ORF">BSTOLATCC_MIC36477</name>
</gene>
<reference evidence="2" key="1">
    <citation type="submission" date="2021-09" db="EMBL/GenBank/DDBJ databases">
        <authorList>
            <consortium name="AG Swart"/>
            <person name="Singh M."/>
            <person name="Singh A."/>
            <person name="Seah K."/>
            <person name="Emmerich C."/>
        </authorList>
    </citation>
    <scope>NUCLEOTIDE SEQUENCE</scope>
    <source>
        <strain evidence="2">ATCC30299</strain>
    </source>
</reference>
<protein>
    <recommendedName>
        <fullName evidence="4">RRM domain-containing protein</fullName>
    </recommendedName>
</protein>